<dbReference type="Gene3D" id="2.30.30.40">
    <property type="entry name" value="SH3 Domains"/>
    <property type="match status" value="1"/>
</dbReference>
<feature type="transmembrane region" description="Helical" evidence="2">
    <location>
        <begin position="148"/>
        <end position="168"/>
    </location>
</feature>
<sequence>MMELIIMAVLGFAPVDSYNRGNELYRVGNYPAAIEAYSNALDKVNSPYLFYNLGNAYFKSGQIGKAIVNYRRAYFLEPRDADINNNLVYARNYRVDKILTGRGPIERYLYILFHWFSNSESFWFSIVSFGLLSLFISFYILSRKGKILIFVFISGFVFFYLLLSFSLWQNEKNTLPAVVVVPEVSALSGPGDEFKQILLLHDGTEVLIKDKRNDFVLVQLPGGAGGWLNKEALEKIY</sequence>
<accession>A0A1F5RGD7</accession>
<keyword evidence="2" id="KW-0472">Membrane</keyword>
<keyword evidence="2" id="KW-0812">Transmembrane</keyword>
<name>A0A1F5RGD7_9BACT</name>
<dbReference type="Gene3D" id="1.25.40.10">
    <property type="entry name" value="Tetratricopeptide repeat domain"/>
    <property type="match status" value="1"/>
</dbReference>
<protein>
    <submittedName>
        <fullName evidence="3">Uncharacterized protein</fullName>
    </submittedName>
</protein>
<gene>
    <name evidence="3" type="ORF">A2024_12265</name>
</gene>
<dbReference type="AlphaFoldDB" id="A0A1F5RGD7"/>
<dbReference type="Proteomes" id="UP000177230">
    <property type="component" value="Unassembled WGS sequence"/>
</dbReference>
<dbReference type="SUPFAM" id="SSF48452">
    <property type="entry name" value="TPR-like"/>
    <property type="match status" value="1"/>
</dbReference>
<reference evidence="3 4" key="1">
    <citation type="journal article" date="2016" name="Nat. Commun.">
        <title>Thousands of microbial genomes shed light on interconnected biogeochemical processes in an aquifer system.</title>
        <authorList>
            <person name="Anantharaman K."/>
            <person name="Brown C.T."/>
            <person name="Hug L.A."/>
            <person name="Sharon I."/>
            <person name="Castelle C.J."/>
            <person name="Probst A.J."/>
            <person name="Thomas B.C."/>
            <person name="Singh A."/>
            <person name="Wilkins M.J."/>
            <person name="Karaoz U."/>
            <person name="Brodie E.L."/>
            <person name="Williams K.H."/>
            <person name="Hubbard S.S."/>
            <person name="Banfield J.F."/>
        </authorList>
    </citation>
    <scope>NUCLEOTIDE SEQUENCE [LARGE SCALE GENOMIC DNA]</scope>
</reference>
<dbReference type="EMBL" id="MFFM01000025">
    <property type="protein sequence ID" value="OGF13141.1"/>
    <property type="molecule type" value="Genomic_DNA"/>
</dbReference>
<evidence type="ECO:0000313" key="3">
    <source>
        <dbReference type="EMBL" id="OGF13141.1"/>
    </source>
</evidence>
<dbReference type="PROSITE" id="PS50005">
    <property type="entry name" value="TPR"/>
    <property type="match status" value="1"/>
</dbReference>
<evidence type="ECO:0000313" key="4">
    <source>
        <dbReference type="Proteomes" id="UP000177230"/>
    </source>
</evidence>
<dbReference type="InterPro" id="IPR019734">
    <property type="entry name" value="TPR_rpt"/>
</dbReference>
<keyword evidence="1" id="KW-0802">TPR repeat</keyword>
<keyword evidence="2" id="KW-1133">Transmembrane helix</keyword>
<organism evidence="3 4">
    <name type="scientific">Candidatus Edwardsbacteria bacterium GWF2_54_11</name>
    <dbReference type="NCBI Taxonomy" id="1817851"/>
    <lineage>
        <taxon>Bacteria</taxon>
        <taxon>Candidatus Edwardsiibacteriota</taxon>
    </lineage>
</organism>
<feature type="repeat" description="TPR" evidence="1">
    <location>
        <begin position="47"/>
        <end position="80"/>
    </location>
</feature>
<evidence type="ECO:0000256" key="1">
    <source>
        <dbReference type="PROSITE-ProRule" id="PRU00339"/>
    </source>
</evidence>
<proteinExistence type="predicted"/>
<comment type="caution">
    <text evidence="3">The sequence shown here is derived from an EMBL/GenBank/DDBJ whole genome shotgun (WGS) entry which is preliminary data.</text>
</comment>
<dbReference type="Pfam" id="PF13414">
    <property type="entry name" value="TPR_11"/>
    <property type="match status" value="1"/>
</dbReference>
<dbReference type="InterPro" id="IPR011990">
    <property type="entry name" value="TPR-like_helical_dom_sf"/>
</dbReference>
<dbReference type="SMART" id="SM00028">
    <property type="entry name" value="TPR"/>
    <property type="match status" value="2"/>
</dbReference>
<feature type="transmembrane region" description="Helical" evidence="2">
    <location>
        <begin position="122"/>
        <end position="141"/>
    </location>
</feature>
<evidence type="ECO:0000256" key="2">
    <source>
        <dbReference type="SAM" id="Phobius"/>
    </source>
</evidence>